<evidence type="ECO:0000259" key="2">
    <source>
        <dbReference type="SMART" id="SM00555"/>
    </source>
</evidence>
<proteinExistence type="predicted"/>
<organism evidence="3 4">
    <name type="scientific">Armillaria solidipes</name>
    <dbReference type="NCBI Taxonomy" id="1076256"/>
    <lineage>
        <taxon>Eukaryota</taxon>
        <taxon>Fungi</taxon>
        <taxon>Dikarya</taxon>
        <taxon>Basidiomycota</taxon>
        <taxon>Agaricomycotina</taxon>
        <taxon>Agaricomycetes</taxon>
        <taxon>Agaricomycetidae</taxon>
        <taxon>Agaricales</taxon>
        <taxon>Marasmiineae</taxon>
        <taxon>Physalacriaceae</taxon>
        <taxon>Armillaria</taxon>
    </lineage>
</organism>
<reference evidence="4" key="1">
    <citation type="journal article" date="2017" name="Nat. Ecol. Evol.">
        <title>Genome expansion and lineage-specific genetic innovations in the forest pathogenic fungi Armillaria.</title>
        <authorList>
            <person name="Sipos G."/>
            <person name="Prasanna A.N."/>
            <person name="Walter M.C."/>
            <person name="O'Connor E."/>
            <person name="Balint B."/>
            <person name="Krizsan K."/>
            <person name="Kiss B."/>
            <person name="Hess J."/>
            <person name="Varga T."/>
            <person name="Slot J."/>
            <person name="Riley R."/>
            <person name="Boka B."/>
            <person name="Rigling D."/>
            <person name="Barry K."/>
            <person name="Lee J."/>
            <person name="Mihaltcheva S."/>
            <person name="LaButti K."/>
            <person name="Lipzen A."/>
            <person name="Waldron R."/>
            <person name="Moloney N.M."/>
            <person name="Sperisen C."/>
            <person name="Kredics L."/>
            <person name="Vagvoelgyi C."/>
            <person name="Patrignani A."/>
            <person name="Fitzpatrick D."/>
            <person name="Nagy I."/>
            <person name="Doyle S."/>
            <person name="Anderson J.B."/>
            <person name="Grigoriev I.V."/>
            <person name="Gueldener U."/>
            <person name="Muensterkoetter M."/>
            <person name="Nagy L.G."/>
        </authorList>
    </citation>
    <scope>NUCLEOTIDE SEQUENCE [LARGE SCALE GENOMIC DNA]</scope>
    <source>
        <strain evidence="4">28-4</strain>
    </source>
</reference>
<dbReference type="STRING" id="1076256.A0A2H3BX23"/>
<dbReference type="InterPro" id="IPR013724">
    <property type="entry name" value="GIT_SHD"/>
</dbReference>
<sequence length="195" mass="22628">MNKRSQSRAPSPTPTAYSGISNYRTESYRPIRDKTVPAVPTIDYRLISKTHFDELSKYLAVYLSKAPPNSRSTARQKLTRLTIQQFHELSTDVYDELVRRKGDTEVPFLPVREEFHPKRNQARQKLATLPTARFEDLSSDVYFELARRYPEFKEDVRALNLLPHSFYSTPRGKLGRKESLILLAFDGHLGSPRWL</sequence>
<evidence type="ECO:0000256" key="1">
    <source>
        <dbReference type="SAM" id="MobiDB-lite"/>
    </source>
</evidence>
<dbReference type="Proteomes" id="UP000218334">
    <property type="component" value="Unassembled WGS sequence"/>
</dbReference>
<feature type="domain" description="GIT Spa2 homology (SHD)" evidence="2">
    <location>
        <begin position="122"/>
        <end position="152"/>
    </location>
</feature>
<dbReference type="GO" id="GO:0005826">
    <property type="term" value="C:actomyosin contractile ring"/>
    <property type="evidence" value="ECO:0007669"/>
    <property type="project" value="TreeGrafter"/>
</dbReference>
<dbReference type="EMBL" id="KZ293419">
    <property type="protein sequence ID" value="PBK74150.1"/>
    <property type="molecule type" value="Genomic_DNA"/>
</dbReference>
<dbReference type="AlphaFoldDB" id="A0A2H3BX23"/>
<dbReference type="InterPro" id="IPR039892">
    <property type="entry name" value="Spa2/Sph1"/>
</dbReference>
<feature type="compositionally biased region" description="Polar residues" evidence="1">
    <location>
        <begin position="7"/>
        <end position="24"/>
    </location>
</feature>
<keyword evidence="4" id="KW-1185">Reference proteome</keyword>
<feature type="region of interest" description="Disordered" evidence="1">
    <location>
        <begin position="1"/>
        <end position="24"/>
    </location>
</feature>
<dbReference type="GO" id="GO:0005078">
    <property type="term" value="F:MAP-kinase scaffold activity"/>
    <property type="evidence" value="ECO:0007669"/>
    <property type="project" value="TreeGrafter"/>
</dbReference>
<dbReference type="PANTHER" id="PTHR21601">
    <property type="entry name" value="SPA2 PROTEIN"/>
    <property type="match status" value="1"/>
</dbReference>
<evidence type="ECO:0000313" key="3">
    <source>
        <dbReference type="EMBL" id="PBK74150.1"/>
    </source>
</evidence>
<dbReference type="PANTHER" id="PTHR21601:SF0">
    <property type="entry name" value="PROTEIN SPA2-RELATED"/>
    <property type="match status" value="1"/>
</dbReference>
<feature type="domain" description="GIT Spa2 homology (SHD)" evidence="2">
    <location>
        <begin position="74"/>
        <end position="104"/>
    </location>
</feature>
<dbReference type="Pfam" id="PF08518">
    <property type="entry name" value="GIT_SHD"/>
    <property type="match status" value="2"/>
</dbReference>
<protein>
    <recommendedName>
        <fullName evidence="2">GIT Spa2 homology (SHD) domain-containing protein</fullName>
    </recommendedName>
</protein>
<dbReference type="SMART" id="SM00555">
    <property type="entry name" value="GIT"/>
    <property type="match status" value="2"/>
</dbReference>
<accession>A0A2H3BX23</accession>
<name>A0A2H3BX23_9AGAR</name>
<gene>
    <name evidence="3" type="ORF">ARMSODRAFT_573966</name>
</gene>
<dbReference type="GO" id="GO:1902716">
    <property type="term" value="C:cell cortex of growing cell tip"/>
    <property type="evidence" value="ECO:0007669"/>
    <property type="project" value="TreeGrafter"/>
</dbReference>
<evidence type="ECO:0000313" key="4">
    <source>
        <dbReference type="Proteomes" id="UP000218334"/>
    </source>
</evidence>